<dbReference type="AlphaFoldDB" id="A0A0C3GFC5"/>
<reference evidence="1 2" key="1">
    <citation type="submission" date="2014-04" db="EMBL/GenBank/DDBJ databases">
        <authorList>
            <consortium name="DOE Joint Genome Institute"/>
            <person name="Kuo A."/>
            <person name="Tarkka M."/>
            <person name="Buscot F."/>
            <person name="Kohler A."/>
            <person name="Nagy L.G."/>
            <person name="Floudas D."/>
            <person name="Copeland A."/>
            <person name="Barry K.W."/>
            <person name="Cichocki N."/>
            <person name="Veneault-Fourrey C."/>
            <person name="LaButti K."/>
            <person name="Lindquist E.A."/>
            <person name="Lipzen A."/>
            <person name="Lundell T."/>
            <person name="Morin E."/>
            <person name="Murat C."/>
            <person name="Sun H."/>
            <person name="Tunlid A."/>
            <person name="Henrissat B."/>
            <person name="Grigoriev I.V."/>
            <person name="Hibbett D.S."/>
            <person name="Martin F."/>
            <person name="Nordberg H.P."/>
            <person name="Cantor M.N."/>
            <person name="Hua S.X."/>
        </authorList>
    </citation>
    <scope>NUCLEOTIDE SEQUENCE [LARGE SCALE GENOMIC DNA]</scope>
    <source>
        <strain evidence="1 2">F 1598</strain>
    </source>
</reference>
<evidence type="ECO:0000313" key="1">
    <source>
        <dbReference type="EMBL" id="KIM89356.1"/>
    </source>
</evidence>
<dbReference type="Proteomes" id="UP000054166">
    <property type="component" value="Unassembled WGS sequence"/>
</dbReference>
<keyword evidence="2" id="KW-1185">Reference proteome</keyword>
<proteinExistence type="predicted"/>
<organism evidence="1 2">
    <name type="scientific">Piloderma croceum (strain F 1598)</name>
    <dbReference type="NCBI Taxonomy" id="765440"/>
    <lineage>
        <taxon>Eukaryota</taxon>
        <taxon>Fungi</taxon>
        <taxon>Dikarya</taxon>
        <taxon>Basidiomycota</taxon>
        <taxon>Agaricomycotina</taxon>
        <taxon>Agaricomycetes</taxon>
        <taxon>Agaricomycetidae</taxon>
        <taxon>Atheliales</taxon>
        <taxon>Atheliaceae</taxon>
        <taxon>Piloderma</taxon>
    </lineage>
</organism>
<dbReference type="HOGENOM" id="CLU_2711673_0_0_1"/>
<feature type="non-terminal residue" evidence="1">
    <location>
        <position position="73"/>
    </location>
</feature>
<name>A0A0C3GFC5_PILCF</name>
<reference evidence="2" key="2">
    <citation type="submission" date="2015-01" db="EMBL/GenBank/DDBJ databases">
        <title>Evolutionary Origins and Diversification of the Mycorrhizal Mutualists.</title>
        <authorList>
            <consortium name="DOE Joint Genome Institute"/>
            <consortium name="Mycorrhizal Genomics Consortium"/>
            <person name="Kohler A."/>
            <person name="Kuo A."/>
            <person name="Nagy L.G."/>
            <person name="Floudas D."/>
            <person name="Copeland A."/>
            <person name="Barry K.W."/>
            <person name="Cichocki N."/>
            <person name="Veneault-Fourrey C."/>
            <person name="LaButti K."/>
            <person name="Lindquist E.A."/>
            <person name="Lipzen A."/>
            <person name="Lundell T."/>
            <person name="Morin E."/>
            <person name="Murat C."/>
            <person name="Riley R."/>
            <person name="Ohm R."/>
            <person name="Sun H."/>
            <person name="Tunlid A."/>
            <person name="Henrissat B."/>
            <person name="Grigoriev I.V."/>
            <person name="Hibbett D.S."/>
            <person name="Martin F."/>
        </authorList>
    </citation>
    <scope>NUCLEOTIDE SEQUENCE [LARGE SCALE GENOMIC DNA]</scope>
    <source>
        <strain evidence="2">F 1598</strain>
    </source>
</reference>
<dbReference type="EMBL" id="KN832975">
    <property type="protein sequence ID" value="KIM89356.1"/>
    <property type="molecule type" value="Genomic_DNA"/>
</dbReference>
<protein>
    <submittedName>
        <fullName evidence="1">Uncharacterized protein</fullName>
    </submittedName>
</protein>
<sequence length="73" mass="7827">MSDMQTNLCLLSEIVGRIFISGTLPSASHSSLPHSRTYAALVLRVLTELSAPGMRASGTEVSSLPVKRRLCVI</sequence>
<gene>
    <name evidence="1" type="ORF">PILCRDRAFT_813290</name>
</gene>
<evidence type="ECO:0000313" key="2">
    <source>
        <dbReference type="Proteomes" id="UP000054166"/>
    </source>
</evidence>
<dbReference type="InParanoid" id="A0A0C3GFC5"/>
<accession>A0A0C3GFC5</accession>